<accession>A0A0A9HIU0</accession>
<name>A0A0A9HIU0_ARUDO</name>
<evidence type="ECO:0000313" key="1">
    <source>
        <dbReference type="EMBL" id="JAE36637.1"/>
    </source>
</evidence>
<proteinExistence type="predicted"/>
<dbReference type="EMBL" id="GBRH01161259">
    <property type="protein sequence ID" value="JAE36637.1"/>
    <property type="molecule type" value="Transcribed_RNA"/>
</dbReference>
<reference evidence="1" key="1">
    <citation type="submission" date="2014-09" db="EMBL/GenBank/DDBJ databases">
        <authorList>
            <person name="Magalhaes I.L.F."/>
            <person name="Oliveira U."/>
            <person name="Santos F.R."/>
            <person name="Vidigal T.H.D.A."/>
            <person name="Brescovit A.D."/>
            <person name="Santos A.J."/>
        </authorList>
    </citation>
    <scope>NUCLEOTIDE SEQUENCE</scope>
    <source>
        <tissue evidence="1">Shoot tissue taken approximately 20 cm above the soil surface</tissue>
    </source>
</reference>
<reference evidence="1" key="2">
    <citation type="journal article" date="2015" name="Data Brief">
        <title>Shoot transcriptome of the giant reed, Arundo donax.</title>
        <authorList>
            <person name="Barrero R.A."/>
            <person name="Guerrero F.D."/>
            <person name="Moolhuijzen P."/>
            <person name="Goolsby J.A."/>
            <person name="Tidwell J."/>
            <person name="Bellgard S.E."/>
            <person name="Bellgard M.I."/>
        </authorList>
    </citation>
    <scope>NUCLEOTIDE SEQUENCE</scope>
    <source>
        <tissue evidence="1">Shoot tissue taken approximately 20 cm above the soil surface</tissue>
    </source>
</reference>
<organism evidence="1">
    <name type="scientific">Arundo donax</name>
    <name type="common">Giant reed</name>
    <name type="synonym">Donax arundinaceus</name>
    <dbReference type="NCBI Taxonomy" id="35708"/>
    <lineage>
        <taxon>Eukaryota</taxon>
        <taxon>Viridiplantae</taxon>
        <taxon>Streptophyta</taxon>
        <taxon>Embryophyta</taxon>
        <taxon>Tracheophyta</taxon>
        <taxon>Spermatophyta</taxon>
        <taxon>Magnoliopsida</taxon>
        <taxon>Liliopsida</taxon>
        <taxon>Poales</taxon>
        <taxon>Poaceae</taxon>
        <taxon>PACMAD clade</taxon>
        <taxon>Arundinoideae</taxon>
        <taxon>Arundineae</taxon>
        <taxon>Arundo</taxon>
    </lineage>
</organism>
<protein>
    <submittedName>
        <fullName evidence="1">Uncharacterized protein</fullName>
    </submittedName>
</protein>
<sequence length="49" mass="5578">MLHLTHQSQHGVAMVHTLLEPVVLLTGAILDHHHKLGLWKENCKHRALL</sequence>
<dbReference type="AlphaFoldDB" id="A0A0A9HIU0"/>